<protein>
    <submittedName>
        <fullName evidence="3">Uncharacterized protein conserved in bacteria</fullName>
    </submittedName>
</protein>
<reference evidence="3 4" key="1">
    <citation type="submission" date="2018-06" db="EMBL/GenBank/DDBJ databases">
        <authorList>
            <consortium name="Pathogen Informatics"/>
            <person name="Doyle S."/>
        </authorList>
    </citation>
    <scope>NUCLEOTIDE SEQUENCE [LARGE SCALE GENOMIC DNA]</scope>
    <source>
        <strain evidence="3 4">NCTC12151</strain>
    </source>
</reference>
<dbReference type="AlphaFoldDB" id="A0A2X4USF7"/>
<dbReference type="KEGG" id="lri:NCTC12151_01228"/>
<organism evidence="3 4">
    <name type="scientific">Leminorella richardii</name>
    <dbReference type="NCBI Taxonomy" id="158841"/>
    <lineage>
        <taxon>Bacteria</taxon>
        <taxon>Pseudomonadati</taxon>
        <taxon>Pseudomonadota</taxon>
        <taxon>Gammaproteobacteria</taxon>
        <taxon>Enterobacterales</taxon>
        <taxon>Budviciaceae</taxon>
        <taxon>Leminorella</taxon>
    </lineage>
</organism>
<accession>A0A2X4USF7</accession>
<evidence type="ECO:0000259" key="2">
    <source>
        <dbReference type="Pfam" id="PF07007"/>
    </source>
</evidence>
<dbReference type="Pfam" id="PF07007">
    <property type="entry name" value="LprI"/>
    <property type="match status" value="1"/>
</dbReference>
<dbReference type="OrthoDB" id="7340239at2"/>
<feature type="chain" id="PRO_5015866810" evidence="1">
    <location>
        <begin position="21"/>
        <end position="134"/>
    </location>
</feature>
<keyword evidence="1" id="KW-0732">Signal</keyword>
<keyword evidence="4" id="KW-1185">Reference proteome</keyword>
<evidence type="ECO:0000313" key="4">
    <source>
        <dbReference type="Proteomes" id="UP000249005"/>
    </source>
</evidence>
<sequence length="134" mass="15160">MKMMLLPAAALLLTTAFAQAKTQVDIDCDKAVTTPELNACAESTFQDADKKLNQAYQKLMKTLSQPDEEGLPYSTVKSNLREGQRAWVTFRQKDCDAIFALYSGGTIRSVMYWGCMTDRTNKRTDELNFYIESH</sequence>
<evidence type="ECO:0000313" key="3">
    <source>
        <dbReference type="EMBL" id="SQI38618.1"/>
    </source>
</evidence>
<proteinExistence type="predicted"/>
<feature type="domain" description="Lysozyme inhibitor LprI-like N-terminal" evidence="2">
    <location>
        <begin position="28"/>
        <end position="127"/>
    </location>
</feature>
<dbReference type="PANTHER" id="PTHR39176:SF1">
    <property type="entry name" value="PERIPLASMIC PROTEIN"/>
    <property type="match status" value="1"/>
</dbReference>
<dbReference type="RefSeq" id="WP_111739800.1">
    <property type="nucleotide sequence ID" value="NZ_LR698987.1"/>
</dbReference>
<dbReference type="EMBL" id="LS483470">
    <property type="protein sequence ID" value="SQI38618.1"/>
    <property type="molecule type" value="Genomic_DNA"/>
</dbReference>
<name>A0A2X4USF7_9GAMM</name>
<evidence type="ECO:0000256" key="1">
    <source>
        <dbReference type="SAM" id="SignalP"/>
    </source>
</evidence>
<dbReference type="Proteomes" id="UP000249005">
    <property type="component" value="Chromosome 1"/>
</dbReference>
<dbReference type="InterPro" id="IPR009739">
    <property type="entry name" value="LprI-like_N"/>
</dbReference>
<dbReference type="Gene3D" id="1.20.1270.180">
    <property type="match status" value="1"/>
</dbReference>
<gene>
    <name evidence="3" type="ORF">NCTC12151_01228</name>
</gene>
<dbReference type="PANTHER" id="PTHR39176">
    <property type="entry name" value="PERIPLASMIC PROTEIN-RELATED"/>
    <property type="match status" value="1"/>
</dbReference>
<feature type="signal peptide" evidence="1">
    <location>
        <begin position="1"/>
        <end position="20"/>
    </location>
</feature>